<organism evidence="1 2">
    <name type="scientific">Clostridium thermobutyricum DSM 4928</name>
    <dbReference type="NCBI Taxonomy" id="1121339"/>
    <lineage>
        <taxon>Bacteria</taxon>
        <taxon>Bacillati</taxon>
        <taxon>Bacillota</taxon>
        <taxon>Clostridia</taxon>
        <taxon>Eubacteriales</taxon>
        <taxon>Clostridiaceae</taxon>
        <taxon>Clostridium</taxon>
    </lineage>
</organism>
<proteinExistence type="predicted"/>
<gene>
    <name evidence="1" type="primary">cymR_2</name>
    <name evidence="1" type="ORF">CLTHE_20640</name>
</gene>
<dbReference type="InterPro" id="IPR036390">
    <property type="entry name" value="WH_DNA-bd_sf"/>
</dbReference>
<evidence type="ECO:0000313" key="2">
    <source>
        <dbReference type="Proteomes" id="UP000191448"/>
    </source>
</evidence>
<dbReference type="GO" id="GO:0003700">
    <property type="term" value="F:DNA-binding transcription factor activity"/>
    <property type="evidence" value="ECO:0007669"/>
    <property type="project" value="TreeGrafter"/>
</dbReference>
<protein>
    <submittedName>
        <fullName evidence="1">HTH-type transcriptional regulator CymR</fullName>
    </submittedName>
</protein>
<dbReference type="InterPro" id="IPR000944">
    <property type="entry name" value="Tscrpt_reg_Rrf2"/>
</dbReference>
<dbReference type="Gene3D" id="1.10.10.10">
    <property type="entry name" value="Winged helix-like DNA-binding domain superfamily/Winged helix DNA-binding domain"/>
    <property type="match status" value="1"/>
</dbReference>
<name>A0A1V4SVC3_9CLOT</name>
<dbReference type="SUPFAM" id="SSF46785">
    <property type="entry name" value="Winged helix' DNA-binding domain"/>
    <property type="match status" value="1"/>
</dbReference>
<dbReference type="PROSITE" id="PS51197">
    <property type="entry name" value="HTH_RRF2_2"/>
    <property type="match status" value="1"/>
</dbReference>
<dbReference type="Proteomes" id="UP000191448">
    <property type="component" value="Unassembled WGS sequence"/>
</dbReference>
<dbReference type="EMBL" id="LTAY01000050">
    <property type="protein sequence ID" value="OPX47253.1"/>
    <property type="molecule type" value="Genomic_DNA"/>
</dbReference>
<evidence type="ECO:0000313" key="1">
    <source>
        <dbReference type="EMBL" id="OPX47253.1"/>
    </source>
</evidence>
<dbReference type="OrthoDB" id="9808360at2"/>
<dbReference type="AlphaFoldDB" id="A0A1V4SVC3"/>
<dbReference type="InterPro" id="IPR036388">
    <property type="entry name" value="WH-like_DNA-bd_sf"/>
</dbReference>
<dbReference type="Pfam" id="PF02082">
    <property type="entry name" value="Rrf2"/>
    <property type="match status" value="1"/>
</dbReference>
<dbReference type="GO" id="GO:0005829">
    <property type="term" value="C:cytosol"/>
    <property type="evidence" value="ECO:0007669"/>
    <property type="project" value="TreeGrafter"/>
</dbReference>
<comment type="caution">
    <text evidence="1">The sequence shown here is derived from an EMBL/GenBank/DDBJ whole genome shotgun (WGS) entry which is preliminary data.</text>
</comment>
<dbReference type="PANTHER" id="PTHR33221:SF2">
    <property type="entry name" value="TRANSCRIPTIONAL REGULATOR"/>
    <property type="match status" value="1"/>
</dbReference>
<dbReference type="PANTHER" id="PTHR33221">
    <property type="entry name" value="WINGED HELIX-TURN-HELIX TRANSCRIPTIONAL REGULATOR, RRF2 FAMILY"/>
    <property type="match status" value="1"/>
</dbReference>
<accession>A0A1V4SVC3</accession>
<dbReference type="NCBIfam" id="TIGR00738">
    <property type="entry name" value="rrf2_super"/>
    <property type="match status" value="1"/>
</dbReference>
<sequence length="142" mass="16283">MNISQESDYALRAIRAMYNFGVENKIEARIISEKEHIPIRFLFKILRKLCAENIIESFRGVNGGYMLKAPLEKLTLKDIIEAIEGPISINKCTKDKNLCEICLSGCSLYYEMKKVENEILNILSRKSLKEILDSSIDGINFF</sequence>
<dbReference type="RefSeq" id="WP_080023257.1">
    <property type="nucleotide sequence ID" value="NZ_LTAY01000050.1"/>
</dbReference>
<reference evidence="1 2" key="1">
    <citation type="submission" date="2016-02" db="EMBL/GenBank/DDBJ databases">
        <title>Genome sequence of Clostridium thermobutyricum DSM 4928.</title>
        <authorList>
            <person name="Poehlein A."/>
            <person name="Daniel R."/>
        </authorList>
    </citation>
    <scope>NUCLEOTIDE SEQUENCE [LARGE SCALE GENOMIC DNA]</scope>
    <source>
        <strain evidence="1 2">DSM 4928</strain>
    </source>
</reference>